<evidence type="ECO:0000313" key="8">
    <source>
        <dbReference type="Proteomes" id="UP001431776"/>
    </source>
</evidence>
<keyword evidence="3" id="KW-0560">Oxidoreductase</keyword>
<reference evidence="7" key="1">
    <citation type="submission" date="2023-05" db="EMBL/GenBank/DDBJ databases">
        <title>Anaerotaeda fermentans gen. nov., sp. nov., a novel anaerobic planctomycete of the new family within the order Sedimentisphaerales isolated from Taman Peninsula, Russia.</title>
        <authorList>
            <person name="Khomyakova M.A."/>
            <person name="Merkel A.Y."/>
            <person name="Slobodkin A.I."/>
        </authorList>
    </citation>
    <scope>NUCLEOTIDE SEQUENCE</scope>
    <source>
        <strain evidence="7">M17dextr</strain>
    </source>
</reference>
<keyword evidence="4" id="KW-0408">Iron</keyword>
<feature type="signal peptide" evidence="6">
    <location>
        <begin position="1"/>
        <end position="32"/>
    </location>
</feature>
<dbReference type="RefSeq" id="WP_349247144.1">
    <property type="nucleotide sequence ID" value="NZ_JASCXX010000050.1"/>
</dbReference>
<dbReference type="GO" id="GO:0046872">
    <property type="term" value="F:metal ion binding"/>
    <property type="evidence" value="ECO:0007669"/>
    <property type="project" value="UniProtKB-KW"/>
</dbReference>
<dbReference type="GO" id="GO:0051539">
    <property type="term" value="F:4 iron, 4 sulfur cluster binding"/>
    <property type="evidence" value="ECO:0007669"/>
    <property type="project" value="UniProtKB-KW"/>
</dbReference>
<evidence type="ECO:0000256" key="6">
    <source>
        <dbReference type="SAM" id="SignalP"/>
    </source>
</evidence>
<dbReference type="PANTHER" id="PTHR43498:SF1">
    <property type="entry name" value="COB--COM HETERODISULFIDE REDUCTASE IRON-SULFUR SUBUNIT A"/>
    <property type="match status" value="1"/>
</dbReference>
<dbReference type="InterPro" id="IPR039650">
    <property type="entry name" value="HdrA-like"/>
</dbReference>
<dbReference type="Proteomes" id="UP001431776">
    <property type="component" value="Unassembled WGS sequence"/>
</dbReference>
<evidence type="ECO:0000256" key="1">
    <source>
        <dbReference type="ARBA" id="ARBA00022485"/>
    </source>
</evidence>
<evidence type="ECO:0000256" key="5">
    <source>
        <dbReference type="ARBA" id="ARBA00023014"/>
    </source>
</evidence>
<dbReference type="Gene3D" id="3.50.50.60">
    <property type="entry name" value="FAD/NAD(P)-binding domain"/>
    <property type="match status" value="1"/>
</dbReference>
<dbReference type="InterPro" id="IPR036188">
    <property type="entry name" value="FAD/NAD-bd_sf"/>
</dbReference>
<keyword evidence="5" id="KW-0411">Iron-sulfur</keyword>
<name>A0AAW6U6L0_9BACT</name>
<dbReference type="InterPro" id="IPR006311">
    <property type="entry name" value="TAT_signal"/>
</dbReference>
<comment type="caution">
    <text evidence="7">The sequence shown here is derived from an EMBL/GenBank/DDBJ whole genome shotgun (WGS) entry which is preliminary data.</text>
</comment>
<evidence type="ECO:0000256" key="4">
    <source>
        <dbReference type="ARBA" id="ARBA00023004"/>
    </source>
</evidence>
<sequence length="420" mass="45198">MPNRRQFLRQTAAFGLIAGLLPGIASTTEVNAASMPSAAEPEVTREVDVLVVGGGTAGTIAAIQAGRAGASVLLVERNSQLGGTMTTGGVAFPGLFDAWGKQVIAGIGWELVKESVELDEGTLPDFAKVPQRHWHNQVYINQFLYAILAEEKCAEAGVEIAYYEFPQAVTKTGDGWEVDCVGFGTKRRVCCRQIIDCTGGAEVVGLLGLPRLREEERQPGSFLFMLGQAHEPGRNQIHQLYVHGADSTNSRTVTLANLTGRKSILAKVREENKRLMHLQPETGFRESYRIQGETLITVNDYASGRVFDDAVCYAFYPVDLHTRTGVKPQPLKLGTVPTIPLRALIPKDSRNLMVAGRCVSSDRLANSGLRVQASCMGMGQAAGVAATLAAKAGTTPLEVPLKKIHDLLRNHGAIIPGDAR</sequence>
<dbReference type="AlphaFoldDB" id="A0AAW6U6L0"/>
<dbReference type="GO" id="GO:0016491">
    <property type="term" value="F:oxidoreductase activity"/>
    <property type="evidence" value="ECO:0007669"/>
    <property type="project" value="UniProtKB-KW"/>
</dbReference>
<dbReference type="SUPFAM" id="SSF51905">
    <property type="entry name" value="FAD/NAD(P)-binding domain"/>
    <property type="match status" value="1"/>
</dbReference>
<dbReference type="Pfam" id="PF12831">
    <property type="entry name" value="FAD_oxidored"/>
    <property type="match status" value="2"/>
</dbReference>
<protein>
    <submittedName>
        <fullName evidence="7">FAD-dependent oxidoreductase</fullName>
    </submittedName>
</protein>
<keyword evidence="2" id="KW-0479">Metal-binding</keyword>
<feature type="chain" id="PRO_5043397989" evidence="6">
    <location>
        <begin position="33"/>
        <end position="420"/>
    </location>
</feature>
<accession>A0AAW6U6L0</accession>
<organism evidence="7 8">
    <name type="scientific">Anaerobaca lacustris</name>
    <dbReference type="NCBI Taxonomy" id="3044600"/>
    <lineage>
        <taxon>Bacteria</taxon>
        <taxon>Pseudomonadati</taxon>
        <taxon>Planctomycetota</taxon>
        <taxon>Phycisphaerae</taxon>
        <taxon>Sedimentisphaerales</taxon>
        <taxon>Anaerobacaceae</taxon>
        <taxon>Anaerobaca</taxon>
    </lineage>
</organism>
<evidence type="ECO:0000256" key="2">
    <source>
        <dbReference type="ARBA" id="ARBA00022723"/>
    </source>
</evidence>
<proteinExistence type="predicted"/>
<dbReference type="PANTHER" id="PTHR43498">
    <property type="entry name" value="FERREDOXIN:COB-COM HETERODISULFIDE REDUCTASE SUBUNIT A"/>
    <property type="match status" value="1"/>
</dbReference>
<dbReference type="EMBL" id="JASCXX010000050">
    <property type="protein sequence ID" value="MDI6451736.1"/>
    <property type="molecule type" value="Genomic_DNA"/>
</dbReference>
<evidence type="ECO:0000256" key="3">
    <source>
        <dbReference type="ARBA" id="ARBA00023002"/>
    </source>
</evidence>
<keyword evidence="8" id="KW-1185">Reference proteome</keyword>
<gene>
    <name evidence="7" type="ORF">QJ522_21930</name>
</gene>
<dbReference type="PROSITE" id="PS51318">
    <property type="entry name" value="TAT"/>
    <property type="match status" value="1"/>
</dbReference>
<keyword evidence="6" id="KW-0732">Signal</keyword>
<keyword evidence="1" id="KW-0004">4Fe-4S</keyword>
<evidence type="ECO:0000313" key="7">
    <source>
        <dbReference type="EMBL" id="MDI6451736.1"/>
    </source>
</evidence>